<reference evidence="1 2" key="1">
    <citation type="journal article" date="2020" name="Cell">
        <title>Large-Scale Comparative Analyses of Tick Genomes Elucidate Their Genetic Diversity and Vector Capacities.</title>
        <authorList>
            <consortium name="Tick Genome and Microbiome Consortium (TIGMIC)"/>
            <person name="Jia N."/>
            <person name="Wang J."/>
            <person name="Shi W."/>
            <person name="Du L."/>
            <person name="Sun Y."/>
            <person name="Zhan W."/>
            <person name="Jiang J.F."/>
            <person name="Wang Q."/>
            <person name="Zhang B."/>
            <person name="Ji P."/>
            <person name="Bell-Sakyi L."/>
            <person name="Cui X.M."/>
            <person name="Yuan T.T."/>
            <person name="Jiang B.G."/>
            <person name="Yang W.F."/>
            <person name="Lam T.T."/>
            <person name="Chang Q.C."/>
            <person name="Ding S.J."/>
            <person name="Wang X.J."/>
            <person name="Zhu J.G."/>
            <person name="Ruan X.D."/>
            <person name="Zhao L."/>
            <person name="Wei J.T."/>
            <person name="Ye R.Z."/>
            <person name="Que T.C."/>
            <person name="Du C.H."/>
            <person name="Zhou Y.H."/>
            <person name="Cheng J.X."/>
            <person name="Dai P.F."/>
            <person name="Guo W.B."/>
            <person name="Han X.H."/>
            <person name="Huang E.J."/>
            <person name="Li L.F."/>
            <person name="Wei W."/>
            <person name="Gao Y.C."/>
            <person name="Liu J.Z."/>
            <person name="Shao H.Z."/>
            <person name="Wang X."/>
            <person name="Wang C.C."/>
            <person name="Yang T.C."/>
            <person name="Huo Q.B."/>
            <person name="Li W."/>
            <person name="Chen H.Y."/>
            <person name="Chen S.E."/>
            <person name="Zhou L.G."/>
            <person name="Ni X.B."/>
            <person name="Tian J.H."/>
            <person name="Sheng Y."/>
            <person name="Liu T."/>
            <person name="Pan Y.S."/>
            <person name="Xia L.Y."/>
            <person name="Li J."/>
            <person name="Zhao F."/>
            <person name="Cao W.C."/>
        </authorList>
    </citation>
    <scope>NUCLEOTIDE SEQUENCE [LARGE SCALE GENOMIC DNA]</scope>
    <source>
        <strain evidence="1">Iper-2018</strain>
    </source>
</reference>
<sequence>MWVTFTMDKTADNDVVFLSYQEENDERRLPGHVSTPELIEFVLQKAKLSPEELISKGSVKPTVCRVVGNITDLIIRELFPKVVQFPDATGRRSVAHAFYKIGKFPGVTGCIDCTHVRIKSPYGDDAEVFRNRKGCFFINVQAITGPELQFFDVVACWPGSVHDNSIFDNCRAKVLYEEAVMTGVLLGDMGYACTSYLIIPLEDPGKAGSPHDKYNKAQIKTRNSIERAFGVWKWRFPCLHMRLQHKPERSAAIITACAALHNLGRHLLDPLSASCAPAPTAKAPAQKALATVAAASGRHGNKCRDTKLDLYIAQQMMAAAWTATKRSVIANCFTHLGFKLGGPDAYGDPDADYANGDQDADSAEDNETVRPPGEAVTSWAALQDAGTAPSGVALEDFIDADKDVIAHEEVSDEDIIRSVRDEAQSDEDDVPDLQPPPSMACVLDAFDILRNYVAAHDDDLAMNLLAECENRVMELLTRKRKQASSWSDC</sequence>
<accession>A0AC60PB56</accession>
<dbReference type="EMBL" id="JABSTQ010010958">
    <property type="protein sequence ID" value="KAG0416382.1"/>
    <property type="molecule type" value="Genomic_DNA"/>
</dbReference>
<name>A0AC60PB56_IXOPE</name>
<organism evidence="1 2">
    <name type="scientific">Ixodes persulcatus</name>
    <name type="common">Taiga tick</name>
    <dbReference type="NCBI Taxonomy" id="34615"/>
    <lineage>
        <taxon>Eukaryota</taxon>
        <taxon>Metazoa</taxon>
        <taxon>Ecdysozoa</taxon>
        <taxon>Arthropoda</taxon>
        <taxon>Chelicerata</taxon>
        <taxon>Arachnida</taxon>
        <taxon>Acari</taxon>
        <taxon>Parasitiformes</taxon>
        <taxon>Ixodida</taxon>
        <taxon>Ixodoidea</taxon>
        <taxon>Ixodidae</taxon>
        <taxon>Ixodinae</taxon>
        <taxon>Ixodes</taxon>
    </lineage>
</organism>
<protein>
    <submittedName>
        <fullName evidence="1">Uncharacterized protein</fullName>
    </submittedName>
</protein>
<dbReference type="Proteomes" id="UP000805193">
    <property type="component" value="Unassembled WGS sequence"/>
</dbReference>
<gene>
    <name evidence="1" type="ORF">HPB47_006462</name>
</gene>
<evidence type="ECO:0000313" key="1">
    <source>
        <dbReference type="EMBL" id="KAG0416382.1"/>
    </source>
</evidence>
<comment type="caution">
    <text evidence="1">The sequence shown here is derived from an EMBL/GenBank/DDBJ whole genome shotgun (WGS) entry which is preliminary data.</text>
</comment>
<evidence type="ECO:0000313" key="2">
    <source>
        <dbReference type="Proteomes" id="UP000805193"/>
    </source>
</evidence>
<keyword evidence="2" id="KW-1185">Reference proteome</keyword>
<proteinExistence type="predicted"/>